<evidence type="ECO:0000313" key="3">
    <source>
        <dbReference type="Proteomes" id="UP000252519"/>
    </source>
</evidence>
<dbReference type="EMBL" id="JOJR01000203">
    <property type="protein sequence ID" value="RCN42265.1"/>
    <property type="molecule type" value="Genomic_DNA"/>
</dbReference>
<accession>A0A368GGY7</accession>
<dbReference type="Proteomes" id="UP000252519">
    <property type="component" value="Unassembled WGS sequence"/>
</dbReference>
<evidence type="ECO:0000256" key="1">
    <source>
        <dbReference type="SAM" id="MobiDB-lite"/>
    </source>
</evidence>
<feature type="compositionally biased region" description="Basic and acidic residues" evidence="1">
    <location>
        <begin position="33"/>
        <end position="53"/>
    </location>
</feature>
<evidence type="ECO:0000313" key="2">
    <source>
        <dbReference type="EMBL" id="RCN42265.1"/>
    </source>
</evidence>
<gene>
    <name evidence="2" type="ORF">ANCCAN_11778</name>
</gene>
<name>A0A368GGY7_ANCCA</name>
<feature type="region of interest" description="Disordered" evidence="1">
    <location>
        <begin position="33"/>
        <end position="58"/>
    </location>
</feature>
<reference evidence="2 3" key="1">
    <citation type="submission" date="2014-10" db="EMBL/GenBank/DDBJ databases">
        <title>Draft genome of the hookworm Ancylostoma caninum.</title>
        <authorList>
            <person name="Mitreva M."/>
        </authorList>
    </citation>
    <scope>NUCLEOTIDE SEQUENCE [LARGE SCALE GENOMIC DNA]</scope>
    <source>
        <strain evidence="2 3">Baltimore</strain>
    </source>
</reference>
<keyword evidence="3" id="KW-1185">Reference proteome</keyword>
<comment type="caution">
    <text evidence="2">The sequence shown here is derived from an EMBL/GenBank/DDBJ whole genome shotgun (WGS) entry which is preliminary data.</text>
</comment>
<feature type="region of interest" description="Disordered" evidence="1">
    <location>
        <begin position="103"/>
        <end position="131"/>
    </location>
</feature>
<sequence length="231" mass="26788">MPYRGAGRSTLQSSNAIGVRGYGAAIERRMRERRDSVRHLQQHRQSEKEKEAELGTGGPFLIKTQLSCEEKPQFAPAKMKEEELYSGQEFMEDGEEEESFLEEEFMEDEDEEESYPRREFMEDEEEEESYPRREFIFEKSPPIKRRKEITYTLPDCISNGFLDMKRAAELIFYQMRRGVFSQASYDNFVNSEDAIGAVPQFSGLNDLTDPSALWLNTLANRLMVTRATISA</sequence>
<protein>
    <submittedName>
        <fullName evidence="2">Uncharacterized protein</fullName>
    </submittedName>
</protein>
<organism evidence="2 3">
    <name type="scientific">Ancylostoma caninum</name>
    <name type="common">Dog hookworm</name>
    <dbReference type="NCBI Taxonomy" id="29170"/>
    <lineage>
        <taxon>Eukaryota</taxon>
        <taxon>Metazoa</taxon>
        <taxon>Ecdysozoa</taxon>
        <taxon>Nematoda</taxon>
        <taxon>Chromadorea</taxon>
        <taxon>Rhabditida</taxon>
        <taxon>Rhabditina</taxon>
        <taxon>Rhabditomorpha</taxon>
        <taxon>Strongyloidea</taxon>
        <taxon>Ancylostomatidae</taxon>
        <taxon>Ancylostomatinae</taxon>
        <taxon>Ancylostoma</taxon>
    </lineage>
</organism>
<feature type="compositionally biased region" description="Acidic residues" evidence="1">
    <location>
        <begin position="103"/>
        <end position="113"/>
    </location>
</feature>
<dbReference type="AlphaFoldDB" id="A0A368GGY7"/>
<proteinExistence type="predicted"/>